<protein>
    <submittedName>
        <fullName evidence="1">Uncharacterized protein</fullName>
    </submittedName>
</protein>
<gene>
    <name evidence="1" type="ORF">TRFO_40955</name>
</gene>
<dbReference type="GeneID" id="94848204"/>
<sequence>MDISKKLLPNGKLDFNLKKKDTSFSLFTILNKKIKKNDPLLNGTIKKQLLERLILMRKKKNFTPLTPDISEFKKIVMNLTLSKNEIKKHQCTNFTISVWEKNLPLYMKLCLNIVEHASTISNESFFKKKFNPCLLFSMSNNHVASKILFDLICKLEVDRSDLLTQLKSFLSALAFKVIPFDCPNNNDKNYINLLSKKKKMISQNNNYTKKKIFNISVIYIIY</sequence>
<comment type="caution">
    <text evidence="1">The sequence shown here is derived from an EMBL/GenBank/DDBJ whole genome shotgun (WGS) entry which is preliminary data.</text>
</comment>
<dbReference type="Proteomes" id="UP000179807">
    <property type="component" value="Unassembled WGS sequence"/>
</dbReference>
<keyword evidence="2" id="KW-1185">Reference proteome</keyword>
<name>A0A1J4J4X9_9EUKA</name>
<dbReference type="EMBL" id="MLAK01001474">
    <property type="protein sequence ID" value="OHS92715.1"/>
    <property type="molecule type" value="Genomic_DNA"/>
</dbReference>
<evidence type="ECO:0000313" key="1">
    <source>
        <dbReference type="EMBL" id="OHS92715.1"/>
    </source>
</evidence>
<dbReference type="RefSeq" id="XP_068345852.1">
    <property type="nucleotide sequence ID" value="XM_068513500.1"/>
</dbReference>
<dbReference type="AlphaFoldDB" id="A0A1J4J4X9"/>
<accession>A0A1J4J4X9</accession>
<reference evidence="1" key="1">
    <citation type="submission" date="2016-10" db="EMBL/GenBank/DDBJ databases">
        <authorList>
            <person name="Benchimol M."/>
            <person name="Almeida L.G."/>
            <person name="Vasconcelos A.T."/>
            <person name="Perreira-Neves A."/>
            <person name="Rosa I.A."/>
            <person name="Tasca T."/>
            <person name="Bogo M.R."/>
            <person name="de Souza W."/>
        </authorList>
    </citation>
    <scope>NUCLEOTIDE SEQUENCE [LARGE SCALE GENOMIC DNA]</scope>
    <source>
        <strain evidence="1">K</strain>
    </source>
</reference>
<dbReference type="VEuPathDB" id="TrichDB:TRFO_40955"/>
<organism evidence="1 2">
    <name type="scientific">Tritrichomonas foetus</name>
    <dbReference type="NCBI Taxonomy" id="1144522"/>
    <lineage>
        <taxon>Eukaryota</taxon>
        <taxon>Metamonada</taxon>
        <taxon>Parabasalia</taxon>
        <taxon>Tritrichomonadida</taxon>
        <taxon>Tritrichomonadidae</taxon>
        <taxon>Tritrichomonas</taxon>
    </lineage>
</organism>
<evidence type="ECO:0000313" key="2">
    <source>
        <dbReference type="Proteomes" id="UP000179807"/>
    </source>
</evidence>
<proteinExistence type="predicted"/>